<comment type="caution">
    <text evidence="2">The sequence shown here is derived from an EMBL/GenBank/DDBJ whole genome shotgun (WGS) entry which is preliminary data.</text>
</comment>
<dbReference type="PROSITE" id="PS50042">
    <property type="entry name" value="CNMP_BINDING_3"/>
    <property type="match status" value="1"/>
</dbReference>
<organism evidence="2 3">
    <name type="scientific">Reticulomyxa filosa</name>
    <dbReference type="NCBI Taxonomy" id="46433"/>
    <lineage>
        <taxon>Eukaryota</taxon>
        <taxon>Sar</taxon>
        <taxon>Rhizaria</taxon>
        <taxon>Retaria</taxon>
        <taxon>Foraminifera</taxon>
        <taxon>Monothalamids</taxon>
        <taxon>Reticulomyxidae</taxon>
        <taxon>Reticulomyxa</taxon>
    </lineage>
</organism>
<dbReference type="GO" id="GO:0005829">
    <property type="term" value="C:cytosol"/>
    <property type="evidence" value="ECO:0007669"/>
    <property type="project" value="TreeGrafter"/>
</dbReference>
<dbReference type="GO" id="GO:0005952">
    <property type="term" value="C:cAMP-dependent protein kinase complex"/>
    <property type="evidence" value="ECO:0007669"/>
    <property type="project" value="InterPro"/>
</dbReference>
<accession>X6N3Z7</accession>
<dbReference type="PANTHER" id="PTHR11635">
    <property type="entry name" value="CAMP-DEPENDENT PROTEIN KINASE REGULATORY CHAIN"/>
    <property type="match status" value="1"/>
</dbReference>
<dbReference type="AlphaFoldDB" id="X6N3Z7"/>
<proteinExistence type="predicted"/>
<dbReference type="SUPFAM" id="SSF51206">
    <property type="entry name" value="cAMP-binding domain-like"/>
    <property type="match status" value="1"/>
</dbReference>
<gene>
    <name evidence="2" type="ORF">RFI_16757</name>
</gene>
<protein>
    <recommendedName>
        <fullName evidence="1">Cyclic nucleotide-binding domain-containing protein</fullName>
    </recommendedName>
</protein>
<dbReference type="OrthoDB" id="417078at2759"/>
<dbReference type="GO" id="GO:0030552">
    <property type="term" value="F:cAMP binding"/>
    <property type="evidence" value="ECO:0007669"/>
    <property type="project" value="TreeGrafter"/>
</dbReference>
<dbReference type="Pfam" id="PF00027">
    <property type="entry name" value="cNMP_binding"/>
    <property type="match status" value="1"/>
</dbReference>
<dbReference type="CDD" id="cd00038">
    <property type="entry name" value="CAP_ED"/>
    <property type="match status" value="1"/>
</dbReference>
<dbReference type="InterPro" id="IPR018490">
    <property type="entry name" value="cNMP-bd_dom_sf"/>
</dbReference>
<feature type="domain" description="Cyclic nucleotide-binding" evidence="1">
    <location>
        <begin position="22"/>
        <end position="128"/>
    </location>
</feature>
<dbReference type="InterPro" id="IPR018488">
    <property type="entry name" value="cNMP-bd_CS"/>
</dbReference>
<dbReference type="GO" id="GO:0004862">
    <property type="term" value="F:cAMP-dependent protein kinase inhibitor activity"/>
    <property type="evidence" value="ECO:0007669"/>
    <property type="project" value="TreeGrafter"/>
</dbReference>
<evidence type="ECO:0000313" key="3">
    <source>
        <dbReference type="Proteomes" id="UP000023152"/>
    </source>
</evidence>
<dbReference type="Gene3D" id="2.60.120.10">
    <property type="entry name" value="Jelly Rolls"/>
    <property type="match status" value="1"/>
</dbReference>
<dbReference type="GO" id="GO:0034236">
    <property type="term" value="F:protein kinase A catalytic subunit binding"/>
    <property type="evidence" value="ECO:0007669"/>
    <property type="project" value="TreeGrafter"/>
</dbReference>
<dbReference type="SMART" id="SM00100">
    <property type="entry name" value="cNMP"/>
    <property type="match status" value="1"/>
</dbReference>
<name>X6N3Z7_RETFI</name>
<dbReference type="PRINTS" id="PR00103">
    <property type="entry name" value="CAMPKINASE"/>
</dbReference>
<dbReference type="PROSITE" id="PS00888">
    <property type="entry name" value="CNMP_BINDING_1"/>
    <property type="match status" value="1"/>
</dbReference>
<dbReference type="InterPro" id="IPR014710">
    <property type="entry name" value="RmlC-like_jellyroll"/>
</dbReference>
<dbReference type="PANTHER" id="PTHR11635:SF152">
    <property type="entry name" value="CAMP-DEPENDENT PROTEIN KINASE TYPE I REGULATORY SUBUNIT-RELATED"/>
    <property type="match status" value="1"/>
</dbReference>
<keyword evidence="3" id="KW-1185">Reference proteome</keyword>
<dbReference type="Proteomes" id="UP000023152">
    <property type="component" value="Unassembled WGS sequence"/>
</dbReference>
<dbReference type="InterPro" id="IPR050503">
    <property type="entry name" value="cAMP-dep_PK_reg_su-like"/>
</dbReference>
<dbReference type="EMBL" id="ASPP01012585">
    <property type="protein sequence ID" value="ETO20464.1"/>
    <property type="molecule type" value="Genomic_DNA"/>
</dbReference>
<evidence type="ECO:0000313" key="2">
    <source>
        <dbReference type="EMBL" id="ETO20464.1"/>
    </source>
</evidence>
<dbReference type="PROSITE" id="PS00889">
    <property type="entry name" value="CNMP_BINDING_2"/>
    <property type="match status" value="1"/>
</dbReference>
<dbReference type="InterPro" id="IPR000595">
    <property type="entry name" value="cNMP-bd_dom"/>
</dbReference>
<reference evidence="2 3" key="1">
    <citation type="journal article" date="2013" name="Curr. Biol.">
        <title>The Genome of the Foraminiferan Reticulomyxa filosa.</title>
        <authorList>
            <person name="Glockner G."/>
            <person name="Hulsmann N."/>
            <person name="Schleicher M."/>
            <person name="Noegel A.A."/>
            <person name="Eichinger L."/>
            <person name="Gallinger C."/>
            <person name="Pawlowski J."/>
            <person name="Sierra R."/>
            <person name="Euteneuer U."/>
            <person name="Pillet L."/>
            <person name="Moustafa A."/>
            <person name="Platzer M."/>
            <person name="Groth M."/>
            <person name="Szafranski K."/>
            <person name="Schliwa M."/>
        </authorList>
    </citation>
    <scope>NUCLEOTIDE SEQUENCE [LARGE SCALE GENOMIC DNA]</scope>
</reference>
<sequence length="235" mass="27155">MYEICIGELNKFLKDVLRTNDLFSSVDDEQRERMLTKLVGLMKPVQLQPNDILIAQGEVGDAFYLIEKGMFDILVKEDDGIEIKVGEAGPKDAVGEYALMYRTPRTATLKATQPSTAWGLEAMDFNAIRTKMAQWNVDRFLQREEIFAKNSPFQLFIFFFLKKKKNTVPSFHLYVRVSFILKKKKKKLFLSLPLFFFKKKKNSQAGRSRIAKSDTCMLDTSIPSRTTNFNTRYCV</sequence>
<evidence type="ECO:0000259" key="1">
    <source>
        <dbReference type="PROSITE" id="PS50042"/>
    </source>
</evidence>